<evidence type="ECO:0000259" key="1">
    <source>
        <dbReference type="Pfam" id="PF07460"/>
    </source>
</evidence>
<gene>
    <name evidence="2" type="ORF">YenMTG1_009</name>
</gene>
<keyword evidence="2" id="KW-0378">Hydrolase</keyword>
<dbReference type="GO" id="GO:0003677">
    <property type="term" value="F:DNA binding"/>
    <property type="evidence" value="ECO:0007669"/>
    <property type="project" value="InterPro"/>
</dbReference>
<name>A0A0B5A2B5_9CAUD</name>
<accession>A0A0B5A2B5</accession>
<dbReference type="InterPro" id="IPR003611">
    <property type="entry name" value="NUMOD3"/>
</dbReference>
<dbReference type="KEGG" id="vg:26627333"/>
<dbReference type="SUPFAM" id="SSF64496">
    <property type="entry name" value="DNA-binding domain of intron-encoded endonucleases"/>
    <property type="match status" value="2"/>
</dbReference>
<dbReference type="EMBL" id="KP202158">
    <property type="protein sequence ID" value="AJD81874.1"/>
    <property type="molecule type" value="Genomic_DNA"/>
</dbReference>
<evidence type="ECO:0000313" key="2">
    <source>
        <dbReference type="EMBL" id="AJD81874.1"/>
    </source>
</evidence>
<dbReference type="Pfam" id="PF07460">
    <property type="entry name" value="NUMOD3"/>
    <property type="match status" value="2"/>
</dbReference>
<proteinExistence type="predicted"/>
<keyword evidence="2" id="KW-0540">Nuclease</keyword>
<keyword evidence="3" id="KW-1185">Reference proteome</keyword>
<dbReference type="GO" id="GO:0004519">
    <property type="term" value="F:endonuclease activity"/>
    <property type="evidence" value="ECO:0007669"/>
    <property type="project" value="UniProtKB-KW"/>
</dbReference>
<protein>
    <submittedName>
        <fullName evidence="2">GIY-YIG homing endonuclease</fullName>
    </submittedName>
</protein>
<organism evidence="2 3">
    <name type="scientific">Yersinia phage vB_YenM_TG1</name>
    <dbReference type="NCBI Taxonomy" id="1589265"/>
    <lineage>
        <taxon>Viruses</taxon>
        <taxon>Duplodnaviria</taxon>
        <taxon>Heunggongvirae</taxon>
        <taxon>Uroviricota</taxon>
        <taxon>Caudoviricetes</taxon>
        <taxon>Pantevenvirales</taxon>
        <taxon>Straboviridae</taxon>
        <taxon>Tevenvirinae</taxon>
        <taxon>Tegunavirus</taxon>
        <taxon>Tegunavirus yenmtg1</taxon>
    </lineage>
</organism>
<keyword evidence="2" id="KW-0255">Endonuclease</keyword>
<evidence type="ECO:0000313" key="3">
    <source>
        <dbReference type="Proteomes" id="UP000031805"/>
    </source>
</evidence>
<dbReference type="GeneID" id="26627333"/>
<sequence length="227" mass="26687">MKYIAYLTIYIGDKLPPFYIGSTYLNKYHSTFYCGTIKSKKYKAIYDKEFKEHPELFDSCIIDEFDTREEATFCELYYQKLYNVVKSSEFFNMSYATINGCFGMDVKGKLNPFFNKSHSTKTIESQSKLKKGSLNPMYGLERKTHSEAMKGQKNPFFGKNHTEEARLKNSLAKRKSPVWNHESALRNLWIELNKPKLTEFVKESIKRGFPNANYKAIHRLFVRTYND</sequence>
<feature type="domain" description="Nuclease associated modular" evidence="1">
    <location>
        <begin position="107"/>
        <end position="127"/>
    </location>
</feature>
<dbReference type="Proteomes" id="UP000031805">
    <property type="component" value="Segment"/>
</dbReference>
<feature type="domain" description="Nuclease associated modular" evidence="1">
    <location>
        <begin position="146"/>
        <end position="168"/>
    </location>
</feature>
<dbReference type="RefSeq" id="YP_009200270.1">
    <property type="nucleotide sequence ID" value="NC_028820.1"/>
</dbReference>
<reference evidence="2 3" key="1">
    <citation type="submission" date="2014-11" db="EMBL/GenBank/DDBJ databases">
        <title>Complete genome sequence of vB_YenM_TG1, a broad host range bacteriophage which infects Yersinia enterocolitica.</title>
        <authorList>
            <person name="Leon-Velarde C.G."/>
            <person name="Kropinski A.M."/>
            <person name="Chen S."/>
            <person name="Griffiths M.W."/>
            <person name="Odumeru J.A."/>
        </authorList>
    </citation>
    <scope>NUCLEOTIDE SEQUENCE [LARGE SCALE GENOMIC DNA]</scope>
</reference>